<evidence type="ECO:0000256" key="3">
    <source>
        <dbReference type="ARBA" id="ARBA00022723"/>
    </source>
</evidence>
<gene>
    <name evidence="8" type="ORF">UV8b_01855</name>
    <name evidence="7" type="ORF">UVI_02036030</name>
</gene>
<dbReference type="KEGG" id="uvi:66062633"/>
<dbReference type="InterPro" id="IPR003726">
    <property type="entry name" value="HCY_dom"/>
</dbReference>
<evidence type="ECO:0000256" key="5">
    <source>
        <dbReference type="PROSITE-ProRule" id="PRU00333"/>
    </source>
</evidence>
<reference evidence="8" key="3">
    <citation type="submission" date="2020-03" db="EMBL/GenBank/DDBJ databases">
        <title>A mixture of massive structural variations and highly conserved coding sequences in Ustilaginoidea virens genome.</title>
        <authorList>
            <person name="Zhang K."/>
            <person name="Zhao Z."/>
            <person name="Zhang Z."/>
            <person name="Li Y."/>
            <person name="Hsiang T."/>
            <person name="Sun W."/>
        </authorList>
    </citation>
    <scope>NUCLEOTIDE SEQUENCE</scope>
    <source>
        <strain evidence="8">UV-8b</strain>
    </source>
</reference>
<name>A0A063BX82_USTVR</name>
<dbReference type="GO" id="GO:0032259">
    <property type="term" value="P:methylation"/>
    <property type="evidence" value="ECO:0007669"/>
    <property type="project" value="UniProtKB-KW"/>
</dbReference>
<evidence type="ECO:0000313" key="9">
    <source>
        <dbReference type="Proteomes" id="UP000027002"/>
    </source>
</evidence>
<protein>
    <recommendedName>
        <fullName evidence="6">Hcy-binding domain-containing protein</fullName>
    </recommendedName>
</protein>
<dbReference type="RefSeq" id="XP_042995287.1">
    <property type="nucleotide sequence ID" value="XM_043139353.1"/>
</dbReference>
<dbReference type="InterPro" id="IPR036589">
    <property type="entry name" value="HCY_dom_sf"/>
</dbReference>
<evidence type="ECO:0000313" key="8">
    <source>
        <dbReference type="EMBL" id="QUC17614.1"/>
    </source>
</evidence>
<evidence type="ECO:0000256" key="1">
    <source>
        <dbReference type="ARBA" id="ARBA00022603"/>
    </source>
</evidence>
<dbReference type="HOGENOM" id="CLU_004914_3_2_1"/>
<dbReference type="GO" id="GO:0033528">
    <property type="term" value="P:S-methylmethionine cycle"/>
    <property type="evidence" value="ECO:0007669"/>
    <property type="project" value="TreeGrafter"/>
</dbReference>
<sequence length="349" mass="37743">MSILFLDGGLGTSLEQKYEQKFTPSTPLWSSHLLVSNPPLLLQCQADFGLVPVDILLTATYQVSVEGFRKTRTPSFPDGIPAQHIPAFLETAVSVAERASSRASVALSLGPYGACMVPSQEYSGRYDPRHSSPDALYEWHRERLLLFARVDGLARRVGYVAMETVPRVDEVAAMRRALGAVPQLAGLPFWVSCLYPGDGEVLPTGESVEQVLRASLDAGVAGPVPWGVGINCTKVWKLPSLLARYEAAVADMVRQGVLAAWPALVLYPDGTNGQVYNTATQAWEGSDAADVERGAWEEQLAEVVRGTRARGEWKQVVVGGCCMASSEDISRLRQILLADTANAGFLPRG</sequence>
<dbReference type="GO" id="GO:0009086">
    <property type="term" value="P:methionine biosynthetic process"/>
    <property type="evidence" value="ECO:0007669"/>
    <property type="project" value="TreeGrafter"/>
</dbReference>
<accession>A0A063BX82</accession>
<keyword evidence="4 5" id="KW-0862">Zinc</keyword>
<comment type="cofactor">
    <cofactor evidence="5">
        <name>Zn(2+)</name>
        <dbReference type="ChEBI" id="CHEBI:29105"/>
    </cofactor>
</comment>
<dbReference type="AlphaFoldDB" id="A0A063BX82"/>
<dbReference type="InterPro" id="IPR051486">
    <property type="entry name" value="Hcy_S-methyltransferase"/>
</dbReference>
<evidence type="ECO:0000256" key="4">
    <source>
        <dbReference type="ARBA" id="ARBA00022833"/>
    </source>
</evidence>
<dbReference type="EMBL" id="CP072754">
    <property type="protein sequence ID" value="QUC17614.1"/>
    <property type="molecule type" value="Genomic_DNA"/>
</dbReference>
<dbReference type="OrthoDB" id="4957393at2759"/>
<organism evidence="7 10">
    <name type="scientific">Ustilaginoidea virens</name>
    <name type="common">Rice false smut fungus</name>
    <name type="synonym">Villosiclava virens</name>
    <dbReference type="NCBI Taxonomy" id="1159556"/>
    <lineage>
        <taxon>Eukaryota</taxon>
        <taxon>Fungi</taxon>
        <taxon>Dikarya</taxon>
        <taxon>Ascomycota</taxon>
        <taxon>Pezizomycotina</taxon>
        <taxon>Sordariomycetes</taxon>
        <taxon>Hypocreomycetidae</taxon>
        <taxon>Hypocreales</taxon>
        <taxon>Clavicipitaceae</taxon>
        <taxon>Ustilaginoidea</taxon>
    </lineage>
</organism>
<proteinExistence type="predicted"/>
<dbReference type="EMBL" id="BBTG02000018">
    <property type="protein sequence ID" value="GAO14054.1"/>
    <property type="molecule type" value="Genomic_DNA"/>
</dbReference>
<dbReference type="GeneID" id="66062633"/>
<dbReference type="SUPFAM" id="SSF82282">
    <property type="entry name" value="Homocysteine S-methyltransferase"/>
    <property type="match status" value="1"/>
</dbReference>
<reference evidence="7" key="1">
    <citation type="journal article" date="2016" name="Genome Announc.">
        <title>Genome Sequence of Ustilaginoidea virens IPU010, a Rice Pathogenic Fungus Causing False Smut.</title>
        <authorList>
            <person name="Kumagai T."/>
            <person name="Ishii T."/>
            <person name="Terai G."/>
            <person name="Umemura M."/>
            <person name="Machida M."/>
            <person name="Asai K."/>
        </authorList>
    </citation>
    <scope>NUCLEOTIDE SEQUENCE [LARGE SCALE GENOMIC DNA]</scope>
    <source>
        <strain evidence="7">IPU010</strain>
    </source>
</reference>
<evidence type="ECO:0000256" key="2">
    <source>
        <dbReference type="ARBA" id="ARBA00022679"/>
    </source>
</evidence>
<dbReference type="GO" id="GO:0008898">
    <property type="term" value="F:S-adenosylmethionine-homocysteine S-methyltransferase activity"/>
    <property type="evidence" value="ECO:0007669"/>
    <property type="project" value="TreeGrafter"/>
</dbReference>
<dbReference type="Pfam" id="PF02574">
    <property type="entry name" value="S-methyl_trans"/>
    <property type="match status" value="1"/>
</dbReference>
<evidence type="ECO:0000259" key="6">
    <source>
        <dbReference type="PROSITE" id="PS50970"/>
    </source>
</evidence>
<dbReference type="Proteomes" id="UP000054053">
    <property type="component" value="Unassembled WGS sequence"/>
</dbReference>
<evidence type="ECO:0000313" key="10">
    <source>
        <dbReference type="Proteomes" id="UP000054053"/>
    </source>
</evidence>
<dbReference type="PANTHER" id="PTHR46015:SF1">
    <property type="entry name" value="HOMOCYSTEINE S-METHYLTRANSFERASE-LIKE ISOFORM 1"/>
    <property type="match status" value="1"/>
</dbReference>
<keyword evidence="1 5" id="KW-0489">Methyltransferase</keyword>
<dbReference type="Proteomes" id="UP000027002">
    <property type="component" value="Chromosome 2"/>
</dbReference>
<dbReference type="PROSITE" id="PS50970">
    <property type="entry name" value="HCY"/>
    <property type="match status" value="1"/>
</dbReference>
<dbReference type="PANTHER" id="PTHR46015">
    <property type="entry name" value="ZGC:172121"/>
    <property type="match status" value="1"/>
</dbReference>
<feature type="binding site" evidence="5">
    <location>
        <position position="232"/>
    </location>
    <ligand>
        <name>Zn(2+)</name>
        <dbReference type="ChEBI" id="CHEBI:29105"/>
    </ligand>
</feature>
<evidence type="ECO:0000313" key="7">
    <source>
        <dbReference type="EMBL" id="GAO14054.1"/>
    </source>
</evidence>
<keyword evidence="3 5" id="KW-0479">Metal-binding</keyword>
<keyword evidence="9" id="KW-1185">Reference proteome</keyword>
<reference evidence="10" key="2">
    <citation type="journal article" date="2016" name="Genome Announc.">
        <title>Genome sequence of Ustilaginoidea virens IPU010, a rice pathogenic fungus causing false smut.</title>
        <authorList>
            <person name="Kumagai T."/>
            <person name="Ishii T."/>
            <person name="Terai G."/>
            <person name="Umemura M."/>
            <person name="Machida M."/>
            <person name="Asai K."/>
        </authorList>
    </citation>
    <scope>NUCLEOTIDE SEQUENCE [LARGE SCALE GENOMIC DNA]</scope>
    <source>
        <strain evidence="10">IPU010</strain>
    </source>
</reference>
<dbReference type="STRING" id="1159556.A0A063BX82"/>
<feature type="binding site" evidence="5">
    <location>
        <position position="321"/>
    </location>
    <ligand>
        <name>Zn(2+)</name>
        <dbReference type="ChEBI" id="CHEBI:29105"/>
    </ligand>
</feature>
<feature type="binding site" evidence="5">
    <location>
        <position position="322"/>
    </location>
    <ligand>
        <name>Zn(2+)</name>
        <dbReference type="ChEBI" id="CHEBI:29105"/>
    </ligand>
</feature>
<dbReference type="GO" id="GO:0046872">
    <property type="term" value="F:metal ion binding"/>
    <property type="evidence" value="ECO:0007669"/>
    <property type="project" value="UniProtKB-KW"/>
</dbReference>
<feature type="domain" description="Hcy-binding" evidence="6">
    <location>
        <begin position="1"/>
        <end position="336"/>
    </location>
</feature>
<keyword evidence="2 5" id="KW-0808">Transferase</keyword>
<dbReference type="Gene3D" id="3.20.20.330">
    <property type="entry name" value="Homocysteine-binding-like domain"/>
    <property type="match status" value="1"/>
</dbReference>